<keyword evidence="5" id="KW-1185">Reference proteome</keyword>
<dbReference type="EMBL" id="KB309911">
    <property type="protein sequence ID" value="ELT93044.1"/>
    <property type="molecule type" value="Genomic_DNA"/>
</dbReference>
<keyword evidence="2" id="KW-0472">Membrane</keyword>
<feature type="region of interest" description="Disordered" evidence="1">
    <location>
        <begin position="96"/>
        <end position="115"/>
    </location>
</feature>
<name>R7TH61_CAPTE</name>
<dbReference type="AlphaFoldDB" id="R7TH61"/>
<reference evidence="3 5" key="2">
    <citation type="journal article" date="2013" name="Nature">
        <title>Insights into bilaterian evolution from three spiralian genomes.</title>
        <authorList>
            <person name="Simakov O."/>
            <person name="Marletaz F."/>
            <person name="Cho S.J."/>
            <person name="Edsinger-Gonzales E."/>
            <person name="Havlak P."/>
            <person name="Hellsten U."/>
            <person name="Kuo D.H."/>
            <person name="Larsson T."/>
            <person name="Lv J."/>
            <person name="Arendt D."/>
            <person name="Savage R."/>
            <person name="Osoegawa K."/>
            <person name="de Jong P."/>
            <person name="Grimwood J."/>
            <person name="Chapman J.A."/>
            <person name="Shapiro H."/>
            <person name="Aerts A."/>
            <person name="Otillar R.P."/>
            <person name="Terry A.Y."/>
            <person name="Boore J.L."/>
            <person name="Grigoriev I.V."/>
            <person name="Lindberg D.R."/>
            <person name="Seaver E.C."/>
            <person name="Weisblat D.A."/>
            <person name="Putnam N.H."/>
            <person name="Rokhsar D.S."/>
        </authorList>
    </citation>
    <scope>NUCLEOTIDE SEQUENCE</scope>
    <source>
        <strain evidence="3 5">I ESC-2004</strain>
    </source>
</reference>
<evidence type="ECO:0000313" key="3">
    <source>
        <dbReference type="EMBL" id="ELT93044.1"/>
    </source>
</evidence>
<evidence type="ECO:0000256" key="1">
    <source>
        <dbReference type="SAM" id="MobiDB-lite"/>
    </source>
</evidence>
<dbReference type="EMBL" id="AMQN01013031">
    <property type="status" value="NOT_ANNOTATED_CDS"/>
    <property type="molecule type" value="Genomic_DNA"/>
</dbReference>
<keyword evidence="2" id="KW-0812">Transmembrane</keyword>
<feature type="transmembrane region" description="Helical" evidence="2">
    <location>
        <begin position="65"/>
        <end position="87"/>
    </location>
</feature>
<evidence type="ECO:0000313" key="4">
    <source>
        <dbReference type="EnsemblMetazoa" id="CapteP194538"/>
    </source>
</evidence>
<evidence type="ECO:0000313" key="5">
    <source>
        <dbReference type="Proteomes" id="UP000014760"/>
    </source>
</evidence>
<reference evidence="5" key="1">
    <citation type="submission" date="2012-12" db="EMBL/GenBank/DDBJ databases">
        <authorList>
            <person name="Hellsten U."/>
            <person name="Grimwood J."/>
            <person name="Chapman J.A."/>
            <person name="Shapiro H."/>
            <person name="Aerts A."/>
            <person name="Otillar R.P."/>
            <person name="Terry A.Y."/>
            <person name="Boore J.L."/>
            <person name="Simakov O."/>
            <person name="Marletaz F."/>
            <person name="Cho S.-J."/>
            <person name="Edsinger-Gonzales E."/>
            <person name="Havlak P."/>
            <person name="Kuo D.-H."/>
            <person name="Larsson T."/>
            <person name="Lv J."/>
            <person name="Arendt D."/>
            <person name="Savage R."/>
            <person name="Osoegawa K."/>
            <person name="de Jong P."/>
            <person name="Lindberg D.R."/>
            <person name="Seaver E.C."/>
            <person name="Weisblat D.A."/>
            <person name="Putnam N.H."/>
            <person name="Grigoriev I.V."/>
            <person name="Rokhsar D.S."/>
        </authorList>
    </citation>
    <scope>NUCLEOTIDE SEQUENCE</scope>
    <source>
        <strain evidence="5">I ESC-2004</strain>
    </source>
</reference>
<dbReference type="HOGENOM" id="CLU_1769844_0_0_1"/>
<accession>R7TH61</accession>
<organism evidence="3">
    <name type="scientific">Capitella teleta</name>
    <name type="common">Polychaete worm</name>
    <dbReference type="NCBI Taxonomy" id="283909"/>
    <lineage>
        <taxon>Eukaryota</taxon>
        <taxon>Metazoa</taxon>
        <taxon>Spiralia</taxon>
        <taxon>Lophotrochozoa</taxon>
        <taxon>Annelida</taxon>
        <taxon>Polychaeta</taxon>
        <taxon>Sedentaria</taxon>
        <taxon>Scolecida</taxon>
        <taxon>Capitellidae</taxon>
        <taxon>Capitella</taxon>
    </lineage>
</organism>
<dbReference type="Proteomes" id="UP000014760">
    <property type="component" value="Unassembled WGS sequence"/>
</dbReference>
<evidence type="ECO:0000256" key="2">
    <source>
        <dbReference type="SAM" id="Phobius"/>
    </source>
</evidence>
<dbReference type="EnsemblMetazoa" id="CapteT194538">
    <property type="protein sequence ID" value="CapteP194538"/>
    <property type="gene ID" value="CapteG194538"/>
</dbReference>
<protein>
    <submittedName>
        <fullName evidence="3 4">Uncharacterized protein</fullName>
    </submittedName>
</protein>
<sequence>MRRVEVALKMQLSASRGHFNFFFCRSSLKSGAYCVDHPHQRLSWQRGCRLERKMAHPTEVKSRRYWASFTFGFVIGVIIMALFAPNIDWMDTGSRMKAVDRSNTPQSRQDDRFEHGAYIRSPDNRLSRRHGNAKYTYSSHSDYYSQN</sequence>
<gene>
    <name evidence="3" type="ORF">CAPTEDRAFT_194538</name>
</gene>
<keyword evidence="2" id="KW-1133">Transmembrane helix</keyword>
<reference evidence="4" key="3">
    <citation type="submission" date="2015-06" db="UniProtKB">
        <authorList>
            <consortium name="EnsemblMetazoa"/>
        </authorList>
    </citation>
    <scope>IDENTIFICATION</scope>
</reference>
<proteinExistence type="predicted"/>